<evidence type="ECO:0000313" key="4">
    <source>
        <dbReference type="Proteomes" id="UP000230002"/>
    </source>
</evidence>
<organism evidence="3 4">
    <name type="scientific">Ganoderma sinense ZZ0214-1</name>
    <dbReference type="NCBI Taxonomy" id="1077348"/>
    <lineage>
        <taxon>Eukaryota</taxon>
        <taxon>Fungi</taxon>
        <taxon>Dikarya</taxon>
        <taxon>Basidiomycota</taxon>
        <taxon>Agaricomycotina</taxon>
        <taxon>Agaricomycetes</taxon>
        <taxon>Polyporales</taxon>
        <taxon>Polyporaceae</taxon>
        <taxon>Ganoderma</taxon>
    </lineage>
</organism>
<feature type="domain" description="BTB" evidence="2">
    <location>
        <begin position="61"/>
        <end position="130"/>
    </location>
</feature>
<name>A0A2G8RXP5_9APHY</name>
<evidence type="ECO:0000256" key="1">
    <source>
        <dbReference type="SAM" id="MobiDB-lite"/>
    </source>
</evidence>
<feature type="region of interest" description="Disordered" evidence="1">
    <location>
        <begin position="1"/>
        <end position="45"/>
    </location>
</feature>
<dbReference type="PROSITE" id="PS50097">
    <property type="entry name" value="BTB"/>
    <property type="match status" value="1"/>
</dbReference>
<dbReference type="InterPro" id="IPR000210">
    <property type="entry name" value="BTB/POZ_dom"/>
</dbReference>
<reference evidence="3 4" key="1">
    <citation type="journal article" date="2015" name="Sci. Rep.">
        <title>Chromosome-level genome map provides insights into diverse defense mechanisms in the medicinal fungus Ganoderma sinense.</title>
        <authorList>
            <person name="Zhu Y."/>
            <person name="Xu J."/>
            <person name="Sun C."/>
            <person name="Zhou S."/>
            <person name="Xu H."/>
            <person name="Nelson D.R."/>
            <person name="Qian J."/>
            <person name="Song J."/>
            <person name="Luo H."/>
            <person name="Xiang L."/>
            <person name="Li Y."/>
            <person name="Xu Z."/>
            <person name="Ji A."/>
            <person name="Wang L."/>
            <person name="Lu S."/>
            <person name="Hayward A."/>
            <person name="Sun W."/>
            <person name="Li X."/>
            <person name="Schwartz D.C."/>
            <person name="Wang Y."/>
            <person name="Chen S."/>
        </authorList>
    </citation>
    <scope>NUCLEOTIDE SEQUENCE [LARGE SCALE GENOMIC DNA]</scope>
    <source>
        <strain evidence="3 4">ZZ0214-1</strain>
    </source>
</reference>
<dbReference type="Gene3D" id="3.30.710.10">
    <property type="entry name" value="Potassium Channel Kv1.1, Chain A"/>
    <property type="match status" value="1"/>
</dbReference>
<dbReference type="Proteomes" id="UP000230002">
    <property type="component" value="Unassembled WGS sequence"/>
</dbReference>
<sequence length="366" mass="40794">MSAHVSRKRSRAEDDGEGVPPAKRESEHHVKGTAGTGQTQTTASDGGQVFKKDREFWFDDGTVIFVARDTEFRVYKGVLASLSTVFKTLFADRGHTVRNVSIDEEQTILCPIVRLLDSPQDLRHLLRVCFFSKRLESLYEEKEPSYDEISAGIRLGEKYKIAEWYSQSLVYLKSYFPRTMNRWTALESCDGPPGWEFGNGIGVISLARKTEQLSILPAAFLSCMFAESDSPATLGIGHGFTTEDGSRQYLSPGDLTTCFHAKTSIRVAIVTSVFRTFEPEPSTGCKTSSTCKKVLREVLVGLGNNSELLLSCNPFSDYDSYFSGTTLAICRACTTMVKARSLKERQDVWNRLPELLGIDVPGWAEE</sequence>
<comment type="caution">
    <text evidence="3">The sequence shown here is derived from an EMBL/GenBank/DDBJ whole genome shotgun (WGS) entry which is preliminary data.</text>
</comment>
<dbReference type="InterPro" id="IPR011333">
    <property type="entry name" value="SKP1/BTB/POZ_sf"/>
</dbReference>
<keyword evidence="4" id="KW-1185">Reference proteome</keyword>
<dbReference type="EMBL" id="AYKW01000045">
    <property type="protein sequence ID" value="PIL26264.1"/>
    <property type="molecule type" value="Genomic_DNA"/>
</dbReference>
<proteinExistence type="predicted"/>
<feature type="compositionally biased region" description="Basic residues" evidence="1">
    <location>
        <begin position="1"/>
        <end position="10"/>
    </location>
</feature>
<evidence type="ECO:0000313" key="3">
    <source>
        <dbReference type="EMBL" id="PIL26264.1"/>
    </source>
</evidence>
<accession>A0A2G8RXP5</accession>
<evidence type="ECO:0000259" key="2">
    <source>
        <dbReference type="PROSITE" id="PS50097"/>
    </source>
</evidence>
<protein>
    <recommendedName>
        <fullName evidence="2">BTB domain-containing protein</fullName>
    </recommendedName>
</protein>
<gene>
    <name evidence="3" type="ORF">GSI_12020</name>
</gene>
<feature type="compositionally biased region" description="Low complexity" evidence="1">
    <location>
        <begin position="32"/>
        <end position="45"/>
    </location>
</feature>
<dbReference type="AlphaFoldDB" id="A0A2G8RXP5"/>
<dbReference type="OrthoDB" id="3036049at2759"/>